<dbReference type="InterPro" id="IPR051533">
    <property type="entry name" value="WaaL-like"/>
</dbReference>
<name>A0A0J6IA31_9PSED</name>
<dbReference type="AlphaFoldDB" id="A0A0J6IA31"/>
<comment type="caution">
    <text evidence="6">The sequence shown here is derived from an EMBL/GenBank/DDBJ whole genome shotgun (WGS) entry which is preliminary data.</text>
</comment>
<keyword evidence="2" id="KW-0812">Transmembrane</keyword>
<dbReference type="Pfam" id="PF04932">
    <property type="entry name" value="Wzy_C"/>
    <property type="match status" value="1"/>
</dbReference>
<organism evidence="6 7">
    <name type="scientific">Pseudomonas helleri</name>
    <dbReference type="NCBI Taxonomy" id="1608996"/>
    <lineage>
        <taxon>Bacteria</taxon>
        <taxon>Pseudomonadati</taxon>
        <taxon>Pseudomonadota</taxon>
        <taxon>Gammaproteobacteria</taxon>
        <taxon>Pseudomonadales</taxon>
        <taxon>Pseudomonadaceae</taxon>
        <taxon>Pseudomonas</taxon>
    </lineage>
</organism>
<comment type="subcellular location">
    <subcellularLocation>
        <location evidence="1">Membrane</location>
        <topology evidence="1">Multi-pass membrane protein</topology>
    </subcellularLocation>
</comment>
<evidence type="ECO:0000259" key="5">
    <source>
        <dbReference type="Pfam" id="PF04932"/>
    </source>
</evidence>
<dbReference type="RefSeq" id="WP_048366636.1">
    <property type="nucleotide sequence ID" value="NZ_JYLD01000001.1"/>
</dbReference>
<dbReference type="GO" id="GO:0016020">
    <property type="term" value="C:membrane"/>
    <property type="evidence" value="ECO:0007669"/>
    <property type="project" value="UniProtKB-SubCell"/>
</dbReference>
<evidence type="ECO:0000256" key="3">
    <source>
        <dbReference type="ARBA" id="ARBA00022989"/>
    </source>
</evidence>
<reference evidence="6 7" key="1">
    <citation type="submission" date="2019-10" db="EMBL/GenBank/DDBJ databases">
        <title>Evaluation of single-gene subtyping targets for Pseudomonas.</title>
        <authorList>
            <person name="Reichler S.J."/>
            <person name="Orsi R.H."/>
            <person name="Wiedmann M."/>
            <person name="Martin N.H."/>
            <person name="Murphy S.I."/>
        </authorList>
    </citation>
    <scope>NUCLEOTIDE SEQUENCE [LARGE SCALE GENOMIC DNA]</scope>
    <source>
        <strain evidence="6 7">FSL R10-1637</strain>
    </source>
</reference>
<keyword evidence="3" id="KW-1133">Transmembrane helix</keyword>
<evidence type="ECO:0000256" key="1">
    <source>
        <dbReference type="ARBA" id="ARBA00004141"/>
    </source>
</evidence>
<dbReference type="PANTHER" id="PTHR37422:SF13">
    <property type="entry name" value="LIPOPOLYSACCHARIDE BIOSYNTHESIS PROTEIN PA4999-RELATED"/>
    <property type="match status" value="1"/>
</dbReference>
<evidence type="ECO:0000256" key="2">
    <source>
        <dbReference type="ARBA" id="ARBA00022692"/>
    </source>
</evidence>
<dbReference type="OrthoDB" id="1013669at2"/>
<evidence type="ECO:0000313" key="7">
    <source>
        <dbReference type="Proteomes" id="UP000478064"/>
    </source>
</evidence>
<dbReference type="PANTHER" id="PTHR37422">
    <property type="entry name" value="TEICHURONIC ACID BIOSYNTHESIS PROTEIN TUAE"/>
    <property type="match status" value="1"/>
</dbReference>
<gene>
    <name evidence="6" type="ORF">GHO27_07960</name>
</gene>
<feature type="domain" description="O-antigen ligase-related" evidence="5">
    <location>
        <begin position="187"/>
        <end position="309"/>
    </location>
</feature>
<proteinExistence type="predicted"/>
<protein>
    <submittedName>
        <fullName evidence="6">Polymerase</fullName>
    </submittedName>
</protein>
<dbReference type="Proteomes" id="UP000478064">
    <property type="component" value="Unassembled WGS sequence"/>
</dbReference>
<accession>A0A0J6IA31</accession>
<evidence type="ECO:0000313" key="6">
    <source>
        <dbReference type="EMBL" id="MQU05621.1"/>
    </source>
</evidence>
<dbReference type="EMBL" id="WIVU01000011">
    <property type="protein sequence ID" value="MQU05621.1"/>
    <property type="molecule type" value="Genomic_DNA"/>
</dbReference>
<keyword evidence="4" id="KW-0472">Membrane</keyword>
<dbReference type="STRING" id="1608996.TU84_01010"/>
<evidence type="ECO:0000256" key="4">
    <source>
        <dbReference type="ARBA" id="ARBA00023136"/>
    </source>
</evidence>
<dbReference type="InterPro" id="IPR007016">
    <property type="entry name" value="O-antigen_ligase-rel_domated"/>
</dbReference>
<sequence>MYESRWAQTLMTCGVLWFMLAIAFAPTNKIYQQGLVVFVWLPTLLVAWSARPVLAQVWHAQRALCLALIGLAAWATLSLSWSGQPLSQAKQLLYIALFVMSWPILANGRPERVVRLLQWGGLGLAVMAAAAMVRFYFIDARPLMDRLEGLGELAHPILGAYAVGIAGVWMLHWMPRERGMQALWWVALALLGAFVVFTQSRGAAVALLVTVLAMPIWRCNRQTVVISVAGLIGAGIVFWCMQAQMMSRGSSYRPELFMSSVQMIKAHPWLGLGLEAPFGVPALGIMFDHSHNLFTSVTISLGLPGLLLWSIAWFSVVVYGWRARATLLGQGLVGMWVFSTMAMQFDAASLLDTPRAEWFITWLPIAVATLLSFKTAQGEACDKISRFP</sequence>